<accession>A0A0R2HBM0</accession>
<keyword evidence="3" id="KW-0762">Sugar transport</keyword>
<evidence type="ECO:0000256" key="4">
    <source>
        <dbReference type="ARBA" id="ARBA00022679"/>
    </source>
</evidence>
<dbReference type="InterPro" id="IPR013012">
    <property type="entry name" value="PTS_EIIB_3"/>
</dbReference>
<protein>
    <recommendedName>
        <fullName evidence="8">PTS EIIB type-3 domain-containing protein</fullName>
    </recommendedName>
</protein>
<evidence type="ECO:0000256" key="3">
    <source>
        <dbReference type="ARBA" id="ARBA00022597"/>
    </source>
</evidence>
<sequence>MFSIANLYLNIKERGDNMDEFLREINSLIYLKWIANQKLHDIHVIEKNNEVILEAAHSYSRIILYPHSIFEEEVRDRKTDKVLYYIHFQMANMKHAVNLFYEMLDCIYENCSQPLGRILLCCSGGMTTSLFASKMQTLAQLENRNYEINATGYGRLYEIGNDYDVILLAPQVSYLLPEVRMHLEDVIVEEIPARYFARNEYKNVLDFALTLIEEENV</sequence>
<evidence type="ECO:0000256" key="1">
    <source>
        <dbReference type="ARBA" id="ARBA00022448"/>
    </source>
</evidence>
<evidence type="ECO:0000256" key="6">
    <source>
        <dbReference type="ARBA" id="ARBA00022777"/>
    </source>
</evidence>
<gene>
    <name evidence="9" type="ORF">IV49_GL000890</name>
</gene>
<feature type="modified residue" description="Phosphocysteine; by EIIA" evidence="7">
    <location>
        <position position="122"/>
    </location>
</feature>
<dbReference type="InterPro" id="IPR003501">
    <property type="entry name" value="PTS_EIIB_2/3"/>
</dbReference>
<dbReference type="Pfam" id="PF02302">
    <property type="entry name" value="PTS_IIB"/>
    <property type="match status" value="1"/>
</dbReference>
<organism evidence="9 10">
    <name type="scientific">Kandleria vitulina DSM 20405</name>
    <dbReference type="NCBI Taxonomy" id="1410657"/>
    <lineage>
        <taxon>Bacteria</taxon>
        <taxon>Bacillati</taxon>
        <taxon>Bacillota</taxon>
        <taxon>Erysipelotrichia</taxon>
        <taxon>Erysipelotrichales</taxon>
        <taxon>Coprobacillaceae</taxon>
        <taxon>Kandleria</taxon>
    </lineage>
</organism>
<evidence type="ECO:0000313" key="10">
    <source>
        <dbReference type="Proteomes" id="UP000051841"/>
    </source>
</evidence>
<evidence type="ECO:0000313" key="9">
    <source>
        <dbReference type="EMBL" id="KRN49710.1"/>
    </source>
</evidence>
<evidence type="ECO:0000256" key="7">
    <source>
        <dbReference type="PROSITE-ProRule" id="PRU00423"/>
    </source>
</evidence>
<dbReference type="InterPro" id="IPR051819">
    <property type="entry name" value="PTS_sugar-specific_EIIB"/>
</dbReference>
<keyword evidence="1" id="KW-0813">Transport</keyword>
<evidence type="ECO:0000256" key="5">
    <source>
        <dbReference type="ARBA" id="ARBA00022683"/>
    </source>
</evidence>
<dbReference type="PANTHER" id="PTHR34581">
    <property type="entry name" value="PTS SYSTEM N,N'-DIACETYLCHITOBIOSE-SPECIFIC EIIB COMPONENT"/>
    <property type="match status" value="1"/>
</dbReference>
<keyword evidence="10" id="KW-1185">Reference proteome</keyword>
<proteinExistence type="predicted"/>
<keyword evidence="4" id="KW-0808">Transferase</keyword>
<dbReference type="PROSITE" id="PS51100">
    <property type="entry name" value="PTS_EIIB_TYPE_3"/>
    <property type="match status" value="1"/>
</dbReference>
<dbReference type="SUPFAM" id="SSF52794">
    <property type="entry name" value="PTS system IIB component-like"/>
    <property type="match status" value="1"/>
</dbReference>
<keyword evidence="2" id="KW-0597">Phosphoprotein</keyword>
<dbReference type="InterPro" id="IPR036095">
    <property type="entry name" value="PTS_EIIB-like_sf"/>
</dbReference>
<comment type="caution">
    <text evidence="9">The sequence shown here is derived from an EMBL/GenBank/DDBJ whole genome shotgun (WGS) entry which is preliminary data.</text>
</comment>
<dbReference type="Gene3D" id="3.40.50.2300">
    <property type="match status" value="1"/>
</dbReference>
<keyword evidence="6" id="KW-0418">Kinase</keyword>
<feature type="domain" description="PTS EIIB type-3" evidence="8">
    <location>
        <begin position="115"/>
        <end position="217"/>
    </location>
</feature>
<dbReference type="EMBL" id="JQBL01000022">
    <property type="protein sequence ID" value="KRN49710.1"/>
    <property type="molecule type" value="Genomic_DNA"/>
</dbReference>
<evidence type="ECO:0000256" key="2">
    <source>
        <dbReference type="ARBA" id="ARBA00022553"/>
    </source>
</evidence>
<dbReference type="GO" id="GO:0009401">
    <property type="term" value="P:phosphoenolpyruvate-dependent sugar phosphotransferase system"/>
    <property type="evidence" value="ECO:0007669"/>
    <property type="project" value="UniProtKB-KW"/>
</dbReference>
<dbReference type="GO" id="GO:0016301">
    <property type="term" value="F:kinase activity"/>
    <property type="evidence" value="ECO:0007669"/>
    <property type="project" value="UniProtKB-KW"/>
</dbReference>
<dbReference type="PATRIC" id="fig|1410657.5.peg.928"/>
<dbReference type="GO" id="GO:0008982">
    <property type="term" value="F:protein-N(PI)-phosphohistidine-sugar phosphotransferase activity"/>
    <property type="evidence" value="ECO:0007669"/>
    <property type="project" value="InterPro"/>
</dbReference>
<dbReference type="AlphaFoldDB" id="A0A0R2HBM0"/>
<dbReference type="PANTHER" id="PTHR34581:SF2">
    <property type="entry name" value="PTS SYSTEM N,N'-DIACETYLCHITOBIOSE-SPECIFIC EIIB COMPONENT"/>
    <property type="match status" value="1"/>
</dbReference>
<name>A0A0R2HBM0_9FIRM</name>
<reference evidence="9 10" key="1">
    <citation type="journal article" date="2015" name="Genome Announc.">
        <title>Expanding the biotechnology potential of lactobacilli through comparative genomics of 213 strains and associated genera.</title>
        <authorList>
            <person name="Sun Z."/>
            <person name="Harris H.M."/>
            <person name="McCann A."/>
            <person name="Guo C."/>
            <person name="Argimon S."/>
            <person name="Zhang W."/>
            <person name="Yang X."/>
            <person name="Jeffery I.B."/>
            <person name="Cooney J.C."/>
            <person name="Kagawa T.F."/>
            <person name="Liu W."/>
            <person name="Song Y."/>
            <person name="Salvetti E."/>
            <person name="Wrobel A."/>
            <person name="Rasinkangas P."/>
            <person name="Parkhill J."/>
            <person name="Rea M.C."/>
            <person name="O'Sullivan O."/>
            <person name="Ritari J."/>
            <person name="Douillard F.P."/>
            <person name="Paul Ross R."/>
            <person name="Yang R."/>
            <person name="Briner A.E."/>
            <person name="Felis G.E."/>
            <person name="de Vos W.M."/>
            <person name="Barrangou R."/>
            <person name="Klaenhammer T.R."/>
            <person name="Caufield P.W."/>
            <person name="Cui Y."/>
            <person name="Zhang H."/>
            <person name="O'Toole P.W."/>
        </authorList>
    </citation>
    <scope>NUCLEOTIDE SEQUENCE [LARGE SCALE GENOMIC DNA]</scope>
    <source>
        <strain evidence="9 10">DSM 20405</strain>
    </source>
</reference>
<dbReference type="Proteomes" id="UP000051841">
    <property type="component" value="Unassembled WGS sequence"/>
</dbReference>
<keyword evidence="5" id="KW-0598">Phosphotransferase system</keyword>
<evidence type="ECO:0000259" key="8">
    <source>
        <dbReference type="PROSITE" id="PS51100"/>
    </source>
</evidence>